<organism evidence="2 3">
    <name type="scientific">Nocardiopsis changdeensis</name>
    <dbReference type="NCBI Taxonomy" id="2831969"/>
    <lineage>
        <taxon>Bacteria</taxon>
        <taxon>Bacillati</taxon>
        <taxon>Actinomycetota</taxon>
        <taxon>Actinomycetes</taxon>
        <taxon>Streptosporangiales</taxon>
        <taxon>Nocardiopsidaceae</taxon>
        <taxon>Nocardiopsis</taxon>
    </lineage>
</organism>
<protein>
    <submittedName>
        <fullName evidence="2">Spore-associated protein</fullName>
    </submittedName>
</protein>
<feature type="signal peptide" evidence="1">
    <location>
        <begin position="1"/>
        <end position="32"/>
    </location>
</feature>
<evidence type="ECO:0000313" key="2">
    <source>
        <dbReference type="EMBL" id="QUX23210.1"/>
    </source>
</evidence>
<dbReference type="RefSeq" id="WP_220564434.1">
    <property type="nucleotide sequence ID" value="NZ_CP074133.1"/>
</dbReference>
<keyword evidence="1" id="KW-0732">Signal</keyword>
<name>A0ABX8BLV2_9ACTN</name>
<evidence type="ECO:0000256" key="1">
    <source>
        <dbReference type="SAM" id="SignalP"/>
    </source>
</evidence>
<evidence type="ECO:0000313" key="3">
    <source>
        <dbReference type="Proteomes" id="UP000676079"/>
    </source>
</evidence>
<dbReference type="Proteomes" id="UP000676079">
    <property type="component" value="Chromosome"/>
</dbReference>
<keyword evidence="3" id="KW-1185">Reference proteome</keyword>
<feature type="chain" id="PRO_5046680583" evidence="1">
    <location>
        <begin position="33"/>
        <end position="142"/>
    </location>
</feature>
<sequence length="142" mass="14134">MRRRTRTRASWAGVLVAAVAAVLLSPTSAVQAADPVAICNSGSAEGALTYTQNAAGWPRSIPGGGGTMYLFYEGNLGQNCAVTVGSGAVDIGLRVSGGAGAQWSTGNGVTGPVYVRAKGVCVDVTGSSGGRSHTVWGTNCGS</sequence>
<dbReference type="EMBL" id="CP074133">
    <property type="protein sequence ID" value="QUX23210.1"/>
    <property type="molecule type" value="Genomic_DNA"/>
</dbReference>
<gene>
    <name evidence="2" type="ORF">KGD84_02055</name>
</gene>
<accession>A0ABX8BLV2</accession>
<reference evidence="2 3" key="1">
    <citation type="submission" date="2021-05" db="EMBL/GenBank/DDBJ databases">
        <title>Direct Submission.</title>
        <authorList>
            <person name="Li K."/>
            <person name="Gao J."/>
        </authorList>
    </citation>
    <scope>NUCLEOTIDE SEQUENCE [LARGE SCALE GENOMIC DNA]</scope>
    <source>
        <strain evidence="2 3">Mg02</strain>
    </source>
</reference>
<proteinExistence type="predicted"/>